<proteinExistence type="predicted"/>
<evidence type="ECO:0000313" key="2">
    <source>
        <dbReference type="Proteomes" id="UP000070186"/>
    </source>
</evidence>
<dbReference type="Proteomes" id="UP000070186">
    <property type="component" value="Unassembled WGS sequence"/>
</dbReference>
<evidence type="ECO:0000313" key="1">
    <source>
        <dbReference type="EMBL" id="KXB29606.1"/>
    </source>
</evidence>
<organism evidence="1 2">
    <name type="scientific">Dechloromonas denitrificans</name>
    <dbReference type="NCBI Taxonomy" id="281362"/>
    <lineage>
        <taxon>Bacteria</taxon>
        <taxon>Pseudomonadati</taxon>
        <taxon>Pseudomonadota</taxon>
        <taxon>Betaproteobacteria</taxon>
        <taxon>Rhodocyclales</taxon>
        <taxon>Azonexaceae</taxon>
        <taxon>Dechloromonas</taxon>
    </lineage>
</organism>
<name>A0A133XFD0_9RHOO</name>
<comment type="caution">
    <text evidence="1">The sequence shown here is derived from an EMBL/GenBank/DDBJ whole genome shotgun (WGS) entry which is preliminary data.</text>
</comment>
<dbReference type="RefSeq" id="WP_066885554.1">
    <property type="nucleotide sequence ID" value="NZ_LODL01000035.1"/>
</dbReference>
<reference evidence="1 2" key="1">
    <citation type="submission" date="2015-12" db="EMBL/GenBank/DDBJ databases">
        <title>Nitrous oxide reduction kinetics distinguish bacteria harboring typical versus atypical NosZ.</title>
        <authorList>
            <person name="Yoon S."/>
            <person name="Nissen S."/>
            <person name="Park D."/>
            <person name="Sanford R.A."/>
            <person name="Loeffler F.E."/>
        </authorList>
    </citation>
    <scope>NUCLEOTIDE SEQUENCE [LARGE SCALE GENOMIC DNA]</scope>
    <source>
        <strain evidence="1 2">ATCC BAA-841</strain>
    </source>
</reference>
<protein>
    <submittedName>
        <fullName evidence="1">Uncharacterized protein</fullName>
    </submittedName>
</protein>
<sequence>MQKTTVFHEDVFYEYFRPFRHPLARFGDLWGGHGLETYGDDLQLAFKYDSDYVWTVVDCGESSNEWIIPGFHRVNRICFLLTEVAHFDAPIEFRIERGPHSLTPIGLARRITTLKRILSEAKAKD</sequence>
<accession>A0A133XFD0</accession>
<dbReference type="AlphaFoldDB" id="A0A133XFD0"/>
<gene>
    <name evidence="1" type="ORF">AT959_16835</name>
</gene>
<keyword evidence="2" id="KW-1185">Reference proteome</keyword>
<dbReference type="EMBL" id="LODL01000035">
    <property type="protein sequence ID" value="KXB29606.1"/>
    <property type="molecule type" value="Genomic_DNA"/>
</dbReference>